<reference evidence="13 14" key="1">
    <citation type="journal article" date="2024" name="Nat. Commun.">
        <title>Phylogenomics reveals the evolutionary origins of lichenization in chlorophyte algae.</title>
        <authorList>
            <person name="Puginier C."/>
            <person name="Libourel C."/>
            <person name="Otte J."/>
            <person name="Skaloud P."/>
            <person name="Haon M."/>
            <person name="Grisel S."/>
            <person name="Petersen M."/>
            <person name="Berrin J.G."/>
            <person name="Delaux P.M."/>
            <person name="Dal Grande F."/>
            <person name="Keller J."/>
        </authorList>
    </citation>
    <scope>NUCLEOTIDE SEQUENCE [LARGE SCALE GENOMIC DNA]</scope>
    <source>
        <strain evidence="13 14">SAG 2043</strain>
    </source>
</reference>
<keyword evidence="7 10" id="KW-1133">Transmembrane helix</keyword>
<evidence type="ECO:0000256" key="10">
    <source>
        <dbReference type="SAM" id="Phobius"/>
    </source>
</evidence>
<dbReference type="InterPro" id="IPR006639">
    <property type="entry name" value="Preselin/SPP"/>
</dbReference>
<feature type="domain" description="PA" evidence="12">
    <location>
        <begin position="73"/>
        <end position="153"/>
    </location>
</feature>
<keyword evidence="6" id="KW-0378">Hydrolase</keyword>
<feature type="transmembrane region" description="Helical" evidence="10">
    <location>
        <begin position="226"/>
        <end position="252"/>
    </location>
</feature>
<evidence type="ECO:0000256" key="1">
    <source>
        <dbReference type="ARBA" id="ARBA00003012"/>
    </source>
</evidence>
<dbReference type="GO" id="GO:0042500">
    <property type="term" value="F:aspartic endopeptidase activity, intramembrane cleaving"/>
    <property type="evidence" value="ECO:0007669"/>
    <property type="project" value="InterPro"/>
</dbReference>
<keyword evidence="14" id="KW-1185">Reference proteome</keyword>
<accession>A0AAW1R3R4</accession>
<dbReference type="PANTHER" id="PTHR12174">
    <property type="entry name" value="SIGNAL PEPTIDE PEPTIDASE"/>
    <property type="match status" value="1"/>
</dbReference>
<evidence type="ECO:0000256" key="2">
    <source>
        <dbReference type="ARBA" id="ARBA00004337"/>
    </source>
</evidence>
<feature type="transmembrane region" description="Helical" evidence="10">
    <location>
        <begin position="445"/>
        <end position="466"/>
    </location>
</feature>
<name>A0AAW1R3R4_9CHLO</name>
<dbReference type="GO" id="GO:0033619">
    <property type="term" value="P:membrane protein proteolysis"/>
    <property type="evidence" value="ECO:0007669"/>
    <property type="project" value="TreeGrafter"/>
</dbReference>
<dbReference type="GO" id="GO:0030660">
    <property type="term" value="C:Golgi-associated vesicle membrane"/>
    <property type="evidence" value="ECO:0007669"/>
    <property type="project" value="TreeGrafter"/>
</dbReference>
<comment type="caution">
    <text evidence="13">The sequence shown here is derived from an EMBL/GenBank/DDBJ whole genome shotgun (WGS) entry which is preliminary data.</text>
</comment>
<dbReference type="Pfam" id="PF02225">
    <property type="entry name" value="PA"/>
    <property type="match status" value="1"/>
</dbReference>
<keyword evidence="8 10" id="KW-0472">Membrane</keyword>
<feature type="transmembrane region" description="Helical" evidence="10">
    <location>
        <begin position="353"/>
        <end position="371"/>
    </location>
</feature>
<evidence type="ECO:0000256" key="7">
    <source>
        <dbReference type="ARBA" id="ARBA00022989"/>
    </source>
</evidence>
<evidence type="ECO:0000256" key="8">
    <source>
        <dbReference type="ARBA" id="ARBA00023136"/>
    </source>
</evidence>
<sequence length="691" mass="72765">MACGRTWAAALLLALCVAAGRAAEEDSCYGAGVYLVVQTAAGNVTTYPGASATFGTALPKQQPPQVPLQLAEPFNACGPDLLTPAQGAAVLATRGTCSFADKAVAMQAAGAAVAIIANSEEGCMSMGGNATDPQFAAVTIPAVSISRQAGMELQALIQEGASVSVWAARYNPLDLSAVVIWLIAVSTVAGAAVWAGRDHLQYLQQCGRSPREETAQEASAAKAPDVLVITGTAAVAFVCMASAVLLLLYFFLSHVFAIVLTVLFCIASFQALTIALLPVPPLLCRRLQDRLWKVPMLGLVPASGVLAAGAAGAIVIAWGALRNQPGAWLLQDVMGIANMLMILRQFRLPNIKVACILLPLCFVYDVFWVFIQPQLFNAPSVMIQVATGGASHEQMPMLLLVPRFLLHPLGGYSMLGFGDIVLPGLLVAFTRIFDIHQGRTCWRSYCWPTVVGYGLGMLLTYIGLLLEVKAEKQGPRSTSRFDRWQAFAPAPAGEQPQTSAALNVSAPLGAVESPGAALNGIAPLPDLATLVAQQQRMMQQQPSSPPADPVPVLPPRGGIGISAEYLIGLLVLAFLVCIMVLMANQRLRTCLFLAGRRSATGSSGRDPALPIMPIVRPAPASGAAQEPPKPAPLSPVQLPIIVINPNKEVDVAVQLQSPRLVQPQPDADSPQKQPTWVSPFATWTPDGAPAL</sequence>
<keyword evidence="4 10" id="KW-0812">Transmembrane</keyword>
<evidence type="ECO:0000256" key="11">
    <source>
        <dbReference type="SAM" id="SignalP"/>
    </source>
</evidence>
<dbReference type="InterPro" id="IPR007369">
    <property type="entry name" value="Peptidase_A22B_SPP"/>
</dbReference>
<feature type="transmembrane region" description="Helical" evidence="10">
    <location>
        <begin position="258"/>
        <end position="284"/>
    </location>
</feature>
<dbReference type="InterPro" id="IPR003137">
    <property type="entry name" value="PA_domain"/>
</dbReference>
<comment type="similarity">
    <text evidence="3">Belongs to the peptidase A22B family.</text>
</comment>
<protein>
    <recommendedName>
        <fullName evidence="12">PA domain-containing protein</fullName>
    </recommendedName>
</protein>
<dbReference type="PANTHER" id="PTHR12174:SF75">
    <property type="entry name" value="SIGNAL PEPTIDE PEPTIDASE-LIKE 2"/>
    <property type="match status" value="1"/>
</dbReference>
<dbReference type="InterPro" id="IPR046450">
    <property type="entry name" value="PA_dom_sf"/>
</dbReference>
<dbReference type="Proteomes" id="UP001489004">
    <property type="component" value="Unassembled WGS sequence"/>
</dbReference>
<comment type="function">
    <text evidence="1">Intramembrane-cleaving aspartic protease (I-CLiP) that cleaves type II membrane signal peptides in the hydrophobic plane of the membrane.</text>
</comment>
<keyword evidence="11" id="KW-0732">Signal</keyword>
<feature type="transmembrane region" description="Helical" evidence="10">
    <location>
        <begin position="409"/>
        <end position="433"/>
    </location>
</feature>
<evidence type="ECO:0000259" key="12">
    <source>
        <dbReference type="Pfam" id="PF02225"/>
    </source>
</evidence>
<dbReference type="GO" id="GO:0098553">
    <property type="term" value="C:lumenal side of endoplasmic reticulum membrane"/>
    <property type="evidence" value="ECO:0007669"/>
    <property type="project" value="TreeGrafter"/>
</dbReference>
<evidence type="ECO:0000256" key="3">
    <source>
        <dbReference type="ARBA" id="ARBA00006859"/>
    </source>
</evidence>
<gene>
    <name evidence="13" type="ORF">WJX72_001047</name>
</gene>
<dbReference type="Pfam" id="PF04258">
    <property type="entry name" value="Peptidase_A22B"/>
    <property type="match status" value="1"/>
</dbReference>
<evidence type="ECO:0000313" key="14">
    <source>
        <dbReference type="Proteomes" id="UP001489004"/>
    </source>
</evidence>
<dbReference type="GO" id="GO:0098554">
    <property type="term" value="C:cytoplasmic side of endoplasmic reticulum membrane"/>
    <property type="evidence" value="ECO:0007669"/>
    <property type="project" value="TreeGrafter"/>
</dbReference>
<evidence type="ECO:0000256" key="5">
    <source>
        <dbReference type="ARBA" id="ARBA00022753"/>
    </source>
</evidence>
<comment type="subcellular location">
    <subcellularLocation>
        <location evidence="2">Endosome membrane</location>
        <topology evidence="2">Multi-pass membrane protein</topology>
    </subcellularLocation>
</comment>
<dbReference type="EMBL" id="JALJOR010000001">
    <property type="protein sequence ID" value="KAK9828615.1"/>
    <property type="molecule type" value="Genomic_DNA"/>
</dbReference>
<dbReference type="Gene3D" id="3.50.30.30">
    <property type="match status" value="1"/>
</dbReference>
<feature type="transmembrane region" description="Helical" evidence="10">
    <location>
        <begin position="175"/>
        <end position="195"/>
    </location>
</feature>
<feature type="transmembrane region" description="Helical" evidence="10">
    <location>
        <begin position="565"/>
        <end position="583"/>
    </location>
</feature>
<dbReference type="GO" id="GO:0005765">
    <property type="term" value="C:lysosomal membrane"/>
    <property type="evidence" value="ECO:0007669"/>
    <property type="project" value="TreeGrafter"/>
</dbReference>
<feature type="transmembrane region" description="Helical" evidence="10">
    <location>
        <begin position="296"/>
        <end position="321"/>
    </location>
</feature>
<proteinExistence type="inferred from homology"/>
<dbReference type="GO" id="GO:0010008">
    <property type="term" value="C:endosome membrane"/>
    <property type="evidence" value="ECO:0007669"/>
    <property type="project" value="UniProtKB-SubCell"/>
</dbReference>
<organism evidence="13 14">
    <name type="scientific">[Myrmecia] bisecta</name>
    <dbReference type="NCBI Taxonomy" id="41462"/>
    <lineage>
        <taxon>Eukaryota</taxon>
        <taxon>Viridiplantae</taxon>
        <taxon>Chlorophyta</taxon>
        <taxon>core chlorophytes</taxon>
        <taxon>Trebouxiophyceae</taxon>
        <taxon>Trebouxiales</taxon>
        <taxon>Trebouxiaceae</taxon>
        <taxon>Myrmecia</taxon>
    </lineage>
</organism>
<feature type="chain" id="PRO_5043373967" description="PA domain-containing protein" evidence="11">
    <location>
        <begin position="23"/>
        <end position="691"/>
    </location>
</feature>
<evidence type="ECO:0000313" key="13">
    <source>
        <dbReference type="EMBL" id="KAK9828615.1"/>
    </source>
</evidence>
<dbReference type="AlphaFoldDB" id="A0AAW1R3R4"/>
<dbReference type="SUPFAM" id="SSF52025">
    <property type="entry name" value="PA domain"/>
    <property type="match status" value="1"/>
</dbReference>
<feature type="signal peptide" evidence="11">
    <location>
        <begin position="1"/>
        <end position="22"/>
    </location>
</feature>
<evidence type="ECO:0000256" key="6">
    <source>
        <dbReference type="ARBA" id="ARBA00022801"/>
    </source>
</evidence>
<dbReference type="SMART" id="SM00730">
    <property type="entry name" value="PSN"/>
    <property type="match status" value="1"/>
</dbReference>
<feature type="region of interest" description="Disordered" evidence="9">
    <location>
        <begin position="661"/>
        <end position="691"/>
    </location>
</feature>
<evidence type="ECO:0000256" key="4">
    <source>
        <dbReference type="ARBA" id="ARBA00022692"/>
    </source>
</evidence>
<keyword evidence="5" id="KW-0967">Endosome</keyword>
<evidence type="ECO:0000256" key="9">
    <source>
        <dbReference type="SAM" id="MobiDB-lite"/>
    </source>
</evidence>